<organism evidence="1 2">
    <name type="scientific">Rhizopus stolonifer</name>
    <name type="common">Rhizopus nigricans</name>
    <dbReference type="NCBI Taxonomy" id="4846"/>
    <lineage>
        <taxon>Eukaryota</taxon>
        <taxon>Fungi</taxon>
        <taxon>Fungi incertae sedis</taxon>
        <taxon>Mucoromycota</taxon>
        <taxon>Mucoromycotina</taxon>
        <taxon>Mucoromycetes</taxon>
        <taxon>Mucorales</taxon>
        <taxon>Mucorineae</taxon>
        <taxon>Rhizopodaceae</taxon>
        <taxon>Rhizopus</taxon>
    </lineage>
</organism>
<keyword evidence="2" id="KW-1185">Reference proteome</keyword>
<dbReference type="EMBL" id="PJQM01000246">
    <property type="protein sequence ID" value="RCI06033.1"/>
    <property type="molecule type" value="Genomic_DNA"/>
</dbReference>
<accession>A0A367KUZ5</accession>
<evidence type="ECO:0000313" key="1">
    <source>
        <dbReference type="EMBL" id="RCI06033.1"/>
    </source>
</evidence>
<protein>
    <submittedName>
        <fullName evidence="1">Uncharacterized protein</fullName>
    </submittedName>
</protein>
<gene>
    <name evidence="1" type="ORF">CU098_012968</name>
</gene>
<sequence length="364" mass="42653">MDCLDSVFTVCKAWRNAVLRITFHSIDYSGKNPARTLKIVKKRIVGHSIRTLSFDDIMLHFANYCPNVTAIYFSLNLKRKVWVILAQLPTVCFKKLTTLPTMDHKQLRDEYNLWYQPYYKALYKLHQNITTLDTHFNFNEYMFECILHEFPNLQNVETIKETITQSLEMIFSLRKNELDGLYYLDFNIKKKRTNHLLEIWSASFMSITILEIKESELFASETPMLTIINIWPHMNCFTKLDYTSKVYHVDSVDNTDNTDNTDSTENTENKICMFRPEETDFISLNHSLELLFLTADQIDGDVYWSKLDLNVCMAGGRNGSKELYNTYVYYTFLISEFFGKTCISPKSMNFNPCGARGIQSRQAY</sequence>
<reference evidence="1 2" key="1">
    <citation type="journal article" date="2018" name="G3 (Bethesda)">
        <title>Phylogenetic and Phylogenomic Definition of Rhizopus Species.</title>
        <authorList>
            <person name="Gryganskyi A.P."/>
            <person name="Golan J."/>
            <person name="Dolatabadi S."/>
            <person name="Mondo S."/>
            <person name="Robb S."/>
            <person name="Idnurm A."/>
            <person name="Muszewska A."/>
            <person name="Steczkiewicz K."/>
            <person name="Masonjones S."/>
            <person name="Liao H.L."/>
            <person name="Gajdeczka M.T."/>
            <person name="Anike F."/>
            <person name="Vuek A."/>
            <person name="Anishchenko I.M."/>
            <person name="Voigt K."/>
            <person name="de Hoog G.S."/>
            <person name="Smith M.E."/>
            <person name="Heitman J."/>
            <person name="Vilgalys R."/>
            <person name="Stajich J.E."/>
        </authorList>
    </citation>
    <scope>NUCLEOTIDE SEQUENCE [LARGE SCALE GENOMIC DNA]</scope>
    <source>
        <strain evidence="1 2">LSU 92-RS-03</strain>
    </source>
</reference>
<dbReference type="AlphaFoldDB" id="A0A367KUZ5"/>
<comment type="caution">
    <text evidence="1">The sequence shown here is derived from an EMBL/GenBank/DDBJ whole genome shotgun (WGS) entry which is preliminary data.</text>
</comment>
<dbReference type="Proteomes" id="UP000253551">
    <property type="component" value="Unassembled WGS sequence"/>
</dbReference>
<name>A0A367KUZ5_RHIST</name>
<evidence type="ECO:0000313" key="2">
    <source>
        <dbReference type="Proteomes" id="UP000253551"/>
    </source>
</evidence>
<proteinExistence type="predicted"/>